<accession>A0A265N6J5</accession>
<dbReference type="RefSeq" id="WP_094887417.1">
    <property type="nucleotide sequence ID" value="NZ_NPMS01000016.1"/>
</dbReference>
<protein>
    <submittedName>
        <fullName evidence="3">TIGR02679 family protein</fullName>
    </submittedName>
</protein>
<organism evidence="3 4">
    <name type="scientific">Virgibacillus indicus</name>
    <dbReference type="NCBI Taxonomy" id="2024554"/>
    <lineage>
        <taxon>Bacteria</taxon>
        <taxon>Bacillati</taxon>
        <taxon>Bacillota</taxon>
        <taxon>Bacilli</taxon>
        <taxon>Bacillales</taxon>
        <taxon>Bacillaceae</taxon>
        <taxon>Virgibacillus</taxon>
    </lineage>
</organism>
<gene>
    <name evidence="3" type="ORF">CIL03_18760</name>
</gene>
<dbReference type="AlphaFoldDB" id="A0A265N6J5"/>
<proteinExistence type="predicted"/>
<dbReference type="NCBIfam" id="TIGR02679">
    <property type="entry name" value="TIGR02679 family protein"/>
    <property type="match status" value="1"/>
</dbReference>
<dbReference type="InterPro" id="IPR024466">
    <property type="entry name" value="CHP02679_N"/>
</dbReference>
<feature type="domain" description="DUF2399" evidence="1">
    <location>
        <begin position="268"/>
        <end position="421"/>
    </location>
</feature>
<evidence type="ECO:0000313" key="4">
    <source>
        <dbReference type="Proteomes" id="UP000216498"/>
    </source>
</evidence>
<dbReference type="InterPro" id="IPR024465">
    <property type="entry name" value="DUF2399"/>
</dbReference>
<name>A0A265N6J5_9BACI</name>
<evidence type="ECO:0000259" key="1">
    <source>
        <dbReference type="Pfam" id="PF09664"/>
    </source>
</evidence>
<keyword evidence="4" id="KW-1185">Reference proteome</keyword>
<dbReference type="Proteomes" id="UP000216498">
    <property type="component" value="Unassembled WGS sequence"/>
</dbReference>
<reference evidence="3 4" key="1">
    <citation type="submission" date="2017-08" db="EMBL/GenBank/DDBJ databases">
        <title>Virgibacillus indicus sp. nov. and Virgibacillus profoundi sp. nov, two moderately halophilic bacteria isolated from marine sediment by using the Microfluidic Streak Plate.</title>
        <authorList>
            <person name="Xu B."/>
            <person name="Hu B."/>
            <person name="Wang J."/>
            <person name="Zhu Y."/>
            <person name="Huang L."/>
            <person name="Du W."/>
            <person name="Huang Y."/>
        </authorList>
    </citation>
    <scope>NUCLEOTIDE SEQUENCE [LARGE SCALE GENOMIC DNA]</scope>
    <source>
        <strain evidence="3 4">IO3-P2-C2</strain>
    </source>
</reference>
<evidence type="ECO:0000259" key="2">
    <source>
        <dbReference type="Pfam" id="PF11796"/>
    </source>
</evidence>
<comment type="caution">
    <text evidence="3">The sequence shown here is derived from an EMBL/GenBank/DDBJ whole genome shotgun (WGS) entry which is preliminary data.</text>
</comment>
<sequence length="426" mass="49129">MIKEAITYFSEYNAYQQLFTLFRKKYESLGRIGGAVKLDSLGEDGLEAVARFFGLTATDLQQKGKVTLESFEKQLKSTKFASIGLKELLEAYFEEPLISKKEKKQLEEQKQGQYFDLLENKFPRLCSWFNHLRKKTPDTYWIYRLITDSPEEFLIKVTYLERAFNRLPSHFERLPLFSQRITRNPHAFDLNTNLGKLFIHLLAVDHYKDDSIVPPADSESINDLLLVYNILRDDITNYVTCANLLAESHDALHPMWQAAAKTHSVMNIPLRELIGLSRIYPIGKKKEVWVVENSGVYSSILDKLPGVPLICTHGQFKLAALLLIDLLAKEDCTFYYAGDIDPEGISMAERLLLRHPENVQLWKMDVPAYRKSEANIELSNERLKKLESIVTPELLPVAEELKQRKRAGYQEALVTEMVDDLDLKYN</sequence>
<dbReference type="InterPro" id="IPR013495">
    <property type="entry name" value="CHP02679"/>
</dbReference>
<feature type="domain" description="Conserved hypothetical protein CHP02679 N terminus" evidence="2">
    <location>
        <begin position="33"/>
        <end position="245"/>
    </location>
</feature>
<dbReference type="Pfam" id="PF09664">
    <property type="entry name" value="DUF2399"/>
    <property type="match status" value="1"/>
</dbReference>
<evidence type="ECO:0000313" key="3">
    <source>
        <dbReference type="EMBL" id="OZU87069.1"/>
    </source>
</evidence>
<dbReference type="OrthoDB" id="1661308at2"/>
<dbReference type="Pfam" id="PF11796">
    <property type="entry name" value="DUF3323"/>
    <property type="match status" value="1"/>
</dbReference>
<dbReference type="EMBL" id="NPMS01000016">
    <property type="protein sequence ID" value="OZU87069.1"/>
    <property type="molecule type" value="Genomic_DNA"/>
</dbReference>